<accession>A0A6C0IGP1</accession>
<sequence>MPLSKHFYSLDEVQAALFYTAGRYDAKEALFWCKEMIDSGCIGEAISTLFESWLLHKGPFCIAWLVQAWTTLRSEELTEEAILLSVYQLCSCKKKDNSLWNVLALGSQEVDRVTPKTPPLPYPADKMDPKELYFLRALYQGKARSAWFIANYVEPARVWWLVEWYHTHVRYTDYTECTECRDANWLEALKGYEDLLGYRSNAYDTIIRCCAILFVCTTYKQHMVPGMDDRMTAAIEEWKKLDGRKSRRIYTIPTACLYGRTQRGHMKWSQHNLVQLYQVEMYLVGCPFWDDVLSHHATIINEKIQWVSEKQRETFYQTYFPDDIPDEWSLAEKKKSHGDGVLGPTDKVTLVRYARTHFSGLSRLAWNTTKEALLQVEKRDNQDCEISSIADTPLFPFDVALLKPVHKRPKI</sequence>
<evidence type="ECO:0000313" key="1">
    <source>
        <dbReference type="EMBL" id="QHT92358.1"/>
    </source>
</evidence>
<protein>
    <submittedName>
        <fullName evidence="1">Uncharacterized protein</fullName>
    </submittedName>
</protein>
<dbReference type="EMBL" id="MN740183">
    <property type="protein sequence ID" value="QHT92358.1"/>
    <property type="molecule type" value="Genomic_DNA"/>
</dbReference>
<reference evidence="1" key="1">
    <citation type="journal article" date="2020" name="Nature">
        <title>Giant virus diversity and host interactions through global metagenomics.</title>
        <authorList>
            <person name="Schulz F."/>
            <person name="Roux S."/>
            <person name="Paez-Espino D."/>
            <person name="Jungbluth S."/>
            <person name="Walsh D.A."/>
            <person name="Denef V.J."/>
            <person name="McMahon K.D."/>
            <person name="Konstantinidis K.T."/>
            <person name="Eloe-Fadrosh E.A."/>
            <person name="Kyrpides N.C."/>
            <person name="Woyke T."/>
        </authorList>
    </citation>
    <scope>NUCLEOTIDE SEQUENCE</scope>
    <source>
        <strain evidence="1">GVMAG-M-3300023184-88</strain>
    </source>
</reference>
<proteinExistence type="predicted"/>
<organism evidence="1">
    <name type="scientific">viral metagenome</name>
    <dbReference type="NCBI Taxonomy" id="1070528"/>
    <lineage>
        <taxon>unclassified sequences</taxon>
        <taxon>metagenomes</taxon>
        <taxon>organismal metagenomes</taxon>
    </lineage>
</organism>
<name>A0A6C0IGP1_9ZZZZ</name>
<dbReference type="AlphaFoldDB" id="A0A6C0IGP1"/>